<comment type="caution">
    <text evidence="1">The sequence shown here is derived from an EMBL/GenBank/DDBJ whole genome shotgun (WGS) entry which is preliminary data.</text>
</comment>
<dbReference type="RefSeq" id="WP_125903647.1">
    <property type="nucleotide sequence ID" value="NZ_JAPDFN010000006.1"/>
</dbReference>
<keyword evidence="2" id="KW-1185">Reference proteome</keyword>
<dbReference type="EMBL" id="RWGW01000007">
    <property type="protein sequence ID" value="RSK34277.1"/>
    <property type="molecule type" value="Genomic_DNA"/>
</dbReference>
<organism evidence="1 2">
    <name type="scientific">Bhargavaea beijingensis</name>
    <dbReference type="NCBI Taxonomy" id="426756"/>
    <lineage>
        <taxon>Bacteria</taxon>
        <taxon>Bacillati</taxon>
        <taxon>Bacillota</taxon>
        <taxon>Bacilli</taxon>
        <taxon>Bacillales</taxon>
        <taxon>Caryophanaceae</taxon>
        <taxon>Bhargavaea</taxon>
    </lineage>
</organism>
<protein>
    <submittedName>
        <fullName evidence="1">Uncharacterized protein</fullName>
    </submittedName>
</protein>
<accession>A0ABX9ZDX0</accession>
<sequence length="68" mass="7949">MAKLERSGLTMTKGDRLAERVLRATPIADWTEKLKHSFEDAGRRLTNPDVYRISTGTKMEIRRTWQEE</sequence>
<gene>
    <name evidence="1" type="ORF">EJA12_04925</name>
</gene>
<evidence type="ECO:0000313" key="1">
    <source>
        <dbReference type="EMBL" id="RSK34277.1"/>
    </source>
</evidence>
<name>A0ABX9ZDX0_9BACL</name>
<proteinExistence type="predicted"/>
<evidence type="ECO:0000313" key="2">
    <source>
        <dbReference type="Proteomes" id="UP000272481"/>
    </source>
</evidence>
<dbReference type="Proteomes" id="UP000272481">
    <property type="component" value="Unassembled WGS sequence"/>
</dbReference>
<reference evidence="1 2" key="1">
    <citation type="submission" date="2018-12" db="EMBL/GenBank/DDBJ databases">
        <title>Comparitive functional genomics of dry heat resistant strains isolated from the viking spacecraft.</title>
        <authorList>
            <person name="Seuylemezian A."/>
            <person name="Vaishampayan P."/>
        </authorList>
    </citation>
    <scope>NUCLEOTIDE SEQUENCE [LARGE SCALE GENOMIC DNA]</scope>
    <source>
        <strain evidence="1 2">M6-11</strain>
    </source>
</reference>